<dbReference type="SMART" id="SM00255">
    <property type="entry name" value="TIR"/>
    <property type="match status" value="1"/>
</dbReference>
<dbReference type="Proteomes" id="UP000886520">
    <property type="component" value="Chromosome 14"/>
</dbReference>
<dbReference type="GO" id="GO:0007165">
    <property type="term" value="P:signal transduction"/>
    <property type="evidence" value="ECO:0007669"/>
    <property type="project" value="InterPro"/>
</dbReference>
<dbReference type="Gene3D" id="3.40.50.300">
    <property type="entry name" value="P-loop containing nucleotide triphosphate hydrolases"/>
    <property type="match status" value="1"/>
</dbReference>
<dbReference type="EMBL" id="JABFUD020000014">
    <property type="protein sequence ID" value="KAI5070236.1"/>
    <property type="molecule type" value="Genomic_DNA"/>
</dbReference>
<keyword evidence="1" id="KW-0150">Chloroplast</keyword>
<evidence type="ECO:0000313" key="3">
    <source>
        <dbReference type="EMBL" id="KAI5070236.1"/>
    </source>
</evidence>
<gene>
    <name evidence="3" type="ORF">GOP47_0014579</name>
</gene>
<keyword evidence="4" id="KW-1185">Reference proteome</keyword>
<dbReference type="InterPro" id="IPR027417">
    <property type="entry name" value="P-loop_NTPase"/>
</dbReference>
<evidence type="ECO:0000313" key="4">
    <source>
        <dbReference type="Proteomes" id="UP000886520"/>
    </source>
</evidence>
<dbReference type="Gene3D" id="3.80.10.10">
    <property type="entry name" value="Ribonuclease Inhibitor"/>
    <property type="match status" value="1"/>
</dbReference>
<protein>
    <recommendedName>
        <fullName evidence="2">TIR domain-containing protein</fullName>
    </recommendedName>
</protein>
<dbReference type="AlphaFoldDB" id="A0A9D4ULW2"/>
<name>A0A9D4ULW2_ADICA</name>
<evidence type="ECO:0000256" key="1">
    <source>
        <dbReference type="ARBA" id="ARBA00022528"/>
    </source>
</evidence>
<comment type="caution">
    <text evidence="3">The sequence shown here is derived from an EMBL/GenBank/DDBJ whole genome shotgun (WGS) entry which is preliminary data.</text>
</comment>
<dbReference type="InterPro" id="IPR032675">
    <property type="entry name" value="LRR_dom_sf"/>
</dbReference>
<dbReference type="Pfam" id="PF13676">
    <property type="entry name" value="TIR_2"/>
    <property type="match status" value="1"/>
</dbReference>
<feature type="domain" description="TIR" evidence="2">
    <location>
        <begin position="1"/>
        <end position="122"/>
    </location>
</feature>
<dbReference type="GO" id="GO:0006952">
    <property type="term" value="P:defense response"/>
    <property type="evidence" value="ECO:0007669"/>
    <property type="project" value="InterPro"/>
</dbReference>
<sequence length="842" mass="95673">MKSIFLSHEGADKLFVTSLYEELKKRQLEAFLDVDRESLPLGENFPQRIVDAIKGCKVAVFLLSEAFLSKRWPMIELVEAHNHYKEYGRPLLLPIFFSIAVNEIPSKWQIWEAAWDKLTTASRATTTTSLSTDHTSTYRTQLSREICGRAVKYITKHNGICKGSGQTDHEFLMKLVHELCLKVKPDIWGTNDMHSKHHLCQPLKKRFDAQVAMPGRPKVVGVWGEKNSGKSKLSNALCSDYFAEYDGRVECVEFAPHITSIVKEVKAIVRILTDADWRVLDSITNVTSAIKYLESRLKEKDTKFFLALDNIPDQDTVGRSKRQLRDLVVGIKRSCNQESKLLLTAKDSDSLESFMNECGIPCNQAMELPPLPLQGAIEMLVSFATDSKKSYHNSFNTDEQRAIQKLCYEPPIYNMHSERFNPGAAKSIGLVIRGSRTDEIAKNPVHWHSAVKEYLSSDLNQFFAQTIPCALERAFKDNAKMEQALLFILDATLYEKAMGSTLKGIWSWLGIVHDITQKSVKLMFKECKAQKLIDWDEDEEERDEDYPDVRTVFDWPCFTFPKYAKFETQKNPNKWKWFYYSGAQPKEVPENTALEKVRKVALVQGNFSDVIEVVCLKRCVAVVAFIMARCHKVQQVKLAVSMRELQVVEIKSCPSLQKIKGLEGKELLERLHLNAVPNWPIAGSAVLNLGSFKYLRSVRLKSTGLQNPPMISGCRHLQEFYMEFNYRLEMLPHSWTDLNSLTNISFADNPKITTLPDLSPLASSLTHLSIRNCVALTNILTIQSLTSLQYLNISGCKSLDAPLPDLYNLKQGCLKEVAAFGLSPETLKLWKNKGPNHKDLTI</sequence>
<dbReference type="PROSITE" id="PS50104">
    <property type="entry name" value="TIR"/>
    <property type="match status" value="1"/>
</dbReference>
<dbReference type="OrthoDB" id="1357022at2759"/>
<dbReference type="SUPFAM" id="SSF52200">
    <property type="entry name" value="Toll/Interleukin receptor TIR domain"/>
    <property type="match status" value="1"/>
</dbReference>
<dbReference type="Gene3D" id="3.40.50.10140">
    <property type="entry name" value="Toll/interleukin-1 receptor homology (TIR) domain"/>
    <property type="match status" value="1"/>
</dbReference>
<dbReference type="SUPFAM" id="SSF52540">
    <property type="entry name" value="P-loop containing nucleoside triphosphate hydrolases"/>
    <property type="match status" value="1"/>
</dbReference>
<dbReference type="InterPro" id="IPR000157">
    <property type="entry name" value="TIR_dom"/>
</dbReference>
<dbReference type="PANTHER" id="PTHR11017">
    <property type="entry name" value="LEUCINE-RICH REPEAT-CONTAINING PROTEIN"/>
    <property type="match status" value="1"/>
</dbReference>
<reference evidence="3" key="1">
    <citation type="submission" date="2021-01" db="EMBL/GenBank/DDBJ databases">
        <title>Adiantum capillus-veneris genome.</title>
        <authorList>
            <person name="Fang Y."/>
            <person name="Liao Q."/>
        </authorList>
    </citation>
    <scope>NUCLEOTIDE SEQUENCE</scope>
    <source>
        <strain evidence="3">H3</strain>
        <tissue evidence="3">Leaf</tissue>
    </source>
</reference>
<dbReference type="PRINTS" id="PR00364">
    <property type="entry name" value="DISEASERSIST"/>
</dbReference>
<dbReference type="InterPro" id="IPR035897">
    <property type="entry name" value="Toll_tir_struct_dom_sf"/>
</dbReference>
<accession>A0A9D4ULW2</accession>
<keyword evidence="1" id="KW-0934">Plastid</keyword>
<organism evidence="3 4">
    <name type="scientific">Adiantum capillus-veneris</name>
    <name type="common">Maidenhair fern</name>
    <dbReference type="NCBI Taxonomy" id="13818"/>
    <lineage>
        <taxon>Eukaryota</taxon>
        <taxon>Viridiplantae</taxon>
        <taxon>Streptophyta</taxon>
        <taxon>Embryophyta</taxon>
        <taxon>Tracheophyta</taxon>
        <taxon>Polypodiopsida</taxon>
        <taxon>Polypodiidae</taxon>
        <taxon>Polypodiales</taxon>
        <taxon>Pteridineae</taxon>
        <taxon>Pteridaceae</taxon>
        <taxon>Vittarioideae</taxon>
        <taxon>Adiantum</taxon>
    </lineage>
</organism>
<evidence type="ECO:0000259" key="2">
    <source>
        <dbReference type="PROSITE" id="PS50104"/>
    </source>
</evidence>
<proteinExistence type="predicted"/>
<dbReference type="InterPro" id="IPR044974">
    <property type="entry name" value="Disease_R_plants"/>
</dbReference>
<dbReference type="SUPFAM" id="SSF52058">
    <property type="entry name" value="L domain-like"/>
    <property type="match status" value="1"/>
</dbReference>